<evidence type="ECO:0000259" key="1">
    <source>
        <dbReference type="Pfam" id="PF04986"/>
    </source>
</evidence>
<reference evidence="3 4" key="1">
    <citation type="submission" date="2019-02" db="EMBL/GenBank/DDBJ databases">
        <title>Deep-cultivation of Planctomycetes and their phenomic and genomic characterization uncovers novel biology.</title>
        <authorList>
            <person name="Wiegand S."/>
            <person name="Jogler M."/>
            <person name="Boedeker C."/>
            <person name="Pinto D."/>
            <person name="Vollmers J."/>
            <person name="Rivas-Marin E."/>
            <person name="Kohn T."/>
            <person name="Peeters S.H."/>
            <person name="Heuer A."/>
            <person name="Rast P."/>
            <person name="Oberbeckmann S."/>
            <person name="Bunk B."/>
            <person name="Jeske O."/>
            <person name="Meyerdierks A."/>
            <person name="Storesund J.E."/>
            <person name="Kallscheuer N."/>
            <person name="Luecker S."/>
            <person name="Lage O.M."/>
            <person name="Pohl T."/>
            <person name="Merkel B.J."/>
            <person name="Hornburger P."/>
            <person name="Mueller R.-W."/>
            <person name="Bruemmer F."/>
            <person name="Labrenz M."/>
            <person name="Spormann A.M."/>
            <person name="Op Den Camp H."/>
            <person name="Overmann J."/>
            <person name="Amann R."/>
            <person name="Jetten M.S.M."/>
            <person name="Mascher T."/>
            <person name="Medema M.H."/>
            <person name="Devos D.P."/>
            <person name="Kaster A.-K."/>
            <person name="Ovreas L."/>
            <person name="Rohde M."/>
            <person name="Galperin M.Y."/>
            <person name="Jogler C."/>
        </authorList>
    </citation>
    <scope>NUCLEOTIDE SEQUENCE [LARGE SCALE GENOMIC DNA]</scope>
    <source>
        <strain evidence="3 4">Pla108</strain>
    </source>
</reference>
<comment type="caution">
    <text evidence="3">The sequence shown here is derived from an EMBL/GenBank/DDBJ whole genome shotgun (WGS) entry which is preliminary data.</text>
</comment>
<dbReference type="InterPro" id="IPR026889">
    <property type="entry name" value="Zn_Tnp"/>
</dbReference>
<feature type="domain" description="Transposase IS801/IS1294" evidence="1">
    <location>
        <begin position="145"/>
        <end position="334"/>
    </location>
</feature>
<dbReference type="Proteomes" id="UP000317421">
    <property type="component" value="Unassembled WGS sequence"/>
</dbReference>
<accession>A0A5C6A7U5</accession>
<dbReference type="PANTHER" id="PTHR37023">
    <property type="entry name" value="TRANSPOSASE"/>
    <property type="match status" value="1"/>
</dbReference>
<dbReference type="Pfam" id="PF14319">
    <property type="entry name" value="Zn_Tnp_IS91"/>
    <property type="match status" value="1"/>
</dbReference>
<dbReference type="GO" id="GO:0003677">
    <property type="term" value="F:DNA binding"/>
    <property type="evidence" value="ECO:0007669"/>
    <property type="project" value="InterPro"/>
</dbReference>
<dbReference type="EMBL" id="SJPR01000005">
    <property type="protein sequence ID" value="TWT95395.1"/>
    <property type="molecule type" value="Genomic_DNA"/>
</dbReference>
<dbReference type="RefSeq" id="WP_146446233.1">
    <property type="nucleotide sequence ID" value="NZ_SJPR01000005.1"/>
</dbReference>
<proteinExistence type="predicted"/>
<evidence type="ECO:0000259" key="2">
    <source>
        <dbReference type="Pfam" id="PF14319"/>
    </source>
</evidence>
<dbReference type="PANTHER" id="PTHR37023:SF1">
    <property type="entry name" value="ISSOD25 TRANSPOSASE TNPA_ISSOD25"/>
    <property type="match status" value="1"/>
</dbReference>
<dbReference type="InterPro" id="IPR007069">
    <property type="entry name" value="Transposase_32"/>
</dbReference>
<dbReference type="InterPro" id="IPR054832">
    <property type="entry name" value="transpos_IS91"/>
</dbReference>
<keyword evidence="4" id="KW-1185">Reference proteome</keyword>
<dbReference type="Pfam" id="PF04986">
    <property type="entry name" value="Y2_Tnp"/>
    <property type="match status" value="1"/>
</dbReference>
<dbReference type="OrthoDB" id="246527at2"/>
<dbReference type="GO" id="GO:0004803">
    <property type="term" value="F:transposase activity"/>
    <property type="evidence" value="ECO:0007669"/>
    <property type="project" value="InterPro"/>
</dbReference>
<evidence type="ECO:0000313" key="3">
    <source>
        <dbReference type="EMBL" id="TWT95395.1"/>
    </source>
</evidence>
<gene>
    <name evidence="3" type="ORF">Pla108_35430</name>
</gene>
<dbReference type="GO" id="GO:0006313">
    <property type="term" value="P:DNA transposition"/>
    <property type="evidence" value="ECO:0007669"/>
    <property type="project" value="InterPro"/>
</dbReference>
<protein>
    <submittedName>
        <fullName evidence="3">Putative transposase</fullName>
    </submittedName>
</protein>
<name>A0A5C6A7U5_9BACT</name>
<organism evidence="3 4">
    <name type="scientific">Botrimarina colliarenosi</name>
    <dbReference type="NCBI Taxonomy" id="2528001"/>
    <lineage>
        <taxon>Bacteria</taxon>
        <taxon>Pseudomonadati</taxon>
        <taxon>Planctomycetota</taxon>
        <taxon>Planctomycetia</taxon>
        <taxon>Pirellulales</taxon>
        <taxon>Lacipirellulaceae</taxon>
        <taxon>Botrimarina</taxon>
    </lineage>
</organism>
<dbReference type="NCBIfam" id="NF033538">
    <property type="entry name" value="transpos_IS91"/>
    <property type="match status" value="1"/>
</dbReference>
<evidence type="ECO:0000313" key="4">
    <source>
        <dbReference type="Proteomes" id="UP000317421"/>
    </source>
</evidence>
<dbReference type="AlphaFoldDB" id="A0A5C6A7U5"/>
<feature type="domain" description="Transposase zinc-binding" evidence="2">
    <location>
        <begin position="18"/>
        <end position="103"/>
    </location>
</feature>
<sequence>MTQRPRLEAAEVLRGGGSRFLDRYGKTLSHAQHRALRAIVACRTKVLGGHVDRCDGCGHTRPSYNSCRNRHCPKCQASARAAWLEARATELLPVPYFHLVFTLPDELGPIALQNPKAVYGILFRAAWETVRELAKDPKRLGASAGMLSVLHTWGSNLSHHPHLHCVVPGGGPSIGGERWVAVERSRKRKAFFLPVRVMSRVFRGKFLQQLKAAYRKGQLAFHGKLAPLSDVGVFESLLNAAVKTDWVVYAKRPFGGPRQVLKYLARYTHRVAIANSRLVSYEDGVVGFNWKDYRHGGQTKVMRLSDVEFIRRFLQHVLPNGFVRIRHHGFLANRDRGENLRRCRELLGLKESPPIPEAAGEISTDLPLNVCSVCGAGLRSRELRPLRGLSTRQVLALDAAGLGFFDSS</sequence>